<sequence>MAATRVAVLGSINMDLTTHTERLPRPGETVLGDSFENSQGGKGANQALAAVRSGATTTFLGAVGDDAFAGELLRTLTDSGVDVQFTRRTTGPSGIAAIAVDAAGENTIVVVAGANGAMRDLTDAERAVIADADIMLCQLEIPVETVLAGATHARANGTLVVLNPSPVQKLPDALVDAVDLLVVNEAEAAAIGSDVTDRIPHVVTTLGAAGARYRGPQSSADVASPTVDAVDTTGAGDAFAGALAAEWSTGAEAAVRWACAAGAFAATRRGAGSSSGRRGDIEPLLA</sequence>
<accession>A0ABZ2PQ80</accession>
<dbReference type="Pfam" id="PF00294">
    <property type="entry name" value="PfkB"/>
    <property type="match status" value="1"/>
</dbReference>
<dbReference type="SUPFAM" id="SSF53613">
    <property type="entry name" value="Ribokinase-like"/>
    <property type="match status" value="1"/>
</dbReference>
<evidence type="ECO:0000256" key="7">
    <source>
        <dbReference type="ARBA" id="ARBA00022777"/>
    </source>
</evidence>
<dbReference type="PRINTS" id="PR00990">
    <property type="entry name" value="RIBOKINASE"/>
</dbReference>
<evidence type="ECO:0000259" key="13">
    <source>
        <dbReference type="Pfam" id="PF00294"/>
    </source>
</evidence>
<dbReference type="InterPro" id="IPR011611">
    <property type="entry name" value="PfkB_dom"/>
</dbReference>
<comment type="activity regulation">
    <text evidence="12">Activated by a monovalent cation that binds near, but not in, the active site. The most likely occupant of the site in vivo is potassium. Ion binding induces a conformational change that may alter substrate affinity.</text>
</comment>
<keyword evidence="8 12" id="KW-0067">ATP-binding</keyword>
<comment type="catalytic activity">
    <reaction evidence="12">
        <text>D-ribose + ATP = D-ribose 5-phosphate + ADP + H(+)</text>
        <dbReference type="Rhea" id="RHEA:13697"/>
        <dbReference type="ChEBI" id="CHEBI:15378"/>
        <dbReference type="ChEBI" id="CHEBI:30616"/>
        <dbReference type="ChEBI" id="CHEBI:47013"/>
        <dbReference type="ChEBI" id="CHEBI:78346"/>
        <dbReference type="ChEBI" id="CHEBI:456216"/>
        <dbReference type="EC" id="2.7.1.15"/>
    </reaction>
</comment>
<dbReference type="EMBL" id="CP147846">
    <property type="protein sequence ID" value="WXG70048.1"/>
    <property type="molecule type" value="Genomic_DNA"/>
</dbReference>
<keyword evidence="15" id="KW-1185">Reference proteome</keyword>
<dbReference type="PANTHER" id="PTHR10584:SF166">
    <property type="entry name" value="RIBOKINASE"/>
    <property type="match status" value="1"/>
</dbReference>
<evidence type="ECO:0000256" key="12">
    <source>
        <dbReference type="HAMAP-Rule" id="MF_01987"/>
    </source>
</evidence>
<dbReference type="InterPro" id="IPR002139">
    <property type="entry name" value="Ribo/fructo_kinase"/>
</dbReference>
<dbReference type="PROSITE" id="PS00584">
    <property type="entry name" value="PFKB_KINASES_2"/>
    <property type="match status" value="1"/>
</dbReference>
<comment type="cofactor">
    <cofactor evidence="12">
        <name>Mg(2+)</name>
        <dbReference type="ChEBI" id="CHEBI:18420"/>
    </cofactor>
    <text evidence="12">Requires a divalent cation, most likely magnesium in vivo, as an electrophilic catalyst to aid phosphoryl group transfer. It is the chelate of the metal and the nucleotide that is the actual substrate.</text>
</comment>
<evidence type="ECO:0000256" key="5">
    <source>
        <dbReference type="ARBA" id="ARBA00022723"/>
    </source>
</evidence>
<feature type="binding site" evidence="12">
    <location>
        <begin position="236"/>
        <end position="237"/>
    </location>
    <ligand>
        <name>ATP</name>
        <dbReference type="ChEBI" id="CHEBI:30616"/>
    </ligand>
</feature>
<evidence type="ECO:0000256" key="1">
    <source>
        <dbReference type="ARBA" id="ARBA00005380"/>
    </source>
</evidence>
<evidence type="ECO:0000256" key="6">
    <source>
        <dbReference type="ARBA" id="ARBA00022741"/>
    </source>
</evidence>
<feature type="binding site" evidence="12">
    <location>
        <position position="140"/>
    </location>
    <ligand>
        <name>substrate</name>
    </ligand>
</feature>
<name>A0ABZ2PQ80_9NOCA</name>
<feature type="binding site" evidence="12">
    <location>
        <position position="184"/>
    </location>
    <ligand>
        <name>ATP</name>
        <dbReference type="ChEBI" id="CHEBI:30616"/>
    </ligand>
</feature>
<feature type="binding site" evidence="12">
    <location>
        <begin position="41"/>
        <end position="45"/>
    </location>
    <ligand>
        <name>substrate</name>
    </ligand>
</feature>
<keyword evidence="4 12" id="KW-0808">Transferase</keyword>
<comment type="similarity">
    <text evidence="12">Belongs to the carbohydrate kinase PfkB family. Ribokinase subfamily.</text>
</comment>
<comment type="subunit">
    <text evidence="12">Homodimer.</text>
</comment>
<dbReference type="InterPro" id="IPR011877">
    <property type="entry name" value="Ribokinase"/>
</dbReference>
<feature type="binding site" evidence="12">
    <location>
        <begin position="205"/>
        <end position="210"/>
    </location>
    <ligand>
        <name>ATP</name>
        <dbReference type="ChEBI" id="CHEBI:30616"/>
    </ligand>
</feature>
<feature type="binding site" evidence="12">
    <location>
        <position position="233"/>
    </location>
    <ligand>
        <name>K(+)</name>
        <dbReference type="ChEBI" id="CHEBI:29103"/>
    </ligand>
</feature>
<keyword evidence="10 12" id="KW-0630">Potassium</keyword>
<keyword evidence="12" id="KW-0963">Cytoplasm</keyword>
<evidence type="ECO:0000256" key="8">
    <source>
        <dbReference type="ARBA" id="ARBA00022840"/>
    </source>
</evidence>
<evidence type="ECO:0000256" key="3">
    <source>
        <dbReference type="ARBA" id="ARBA00016943"/>
    </source>
</evidence>
<comment type="caution">
    <text evidence="12">Lacks conserved residue(s) required for the propagation of feature annotation.</text>
</comment>
<dbReference type="HAMAP" id="MF_01987">
    <property type="entry name" value="Ribokinase"/>
    <property type="match status" value="1"/>
</dbReference>
<feature type="binding site" evidence="12">
    <location>
        <begin position="13"/>
        <end position="15"/>
    </location>
    <ligand>
        <name>substrate</name>
    </ligand>
</feature>
<dbReference type="InterPro" id="IPR002173">
    <property type="entry name" value="Carboh/pur_kinase_PfkB_CS"/>
</dbReference>
<keyword evidence="11 12" id="KW-0119">Carbohydrate metabolism</keyword>
<keyword evidence="6 12" id="KW-0547">Nucleotide-binding</keyword>
<feature type="binding site" evidence="12">
    <location>
        <position position="231"/>
    </location>
    <ligand>
        <name>K(+)</name>
        <dbReference type="ChEBI" id="CHEBI:29103"/>
    </ligand>
</feature>
<dbReference type="GO" id="GO:0004747">
    <property type="term" value="F:ribokinase activity"/>
    <property type="evidence" value="ECO:0007669"/>
    <property type="project" value="UniProtKB-EC"/>
</dbReference>
<dbReference type="CDD" id="cd01174">
    <property type="entry name" value="ribokinase"/>
    <property type="match status" value="1"/>
</dbReference>
<dbReference type="EC" id="2.7.1.15" evidence="2 12"/>
<reference evidence="14 15" key="1">
    <citation type="submission" date="2024-03" db="EMBL/GenBank/DDBJ databases">
        <title>Natural products discovery in diverse microorganisms through a two-stage MS feature dereplication strategy.</title>
        <authorList>
            <person name="Zhang R."/>
        </authorList>
    </citation>
    <scope>NUCLEOTIDE SEQUENCE [LARGE SCALE GENOMIC DNA]</scope>
    <source>
        <strain evidence="14 15">18930</strain>
    </source>
</reference>
<keyword evidence="9 12" id="KW-0460">Magnesium</keyword>
<proteinExistence type="inferred from homology"/>
<keyword evidence="5 12" id="KW-0479">Metal-binding</keyword>
<dbReference type="RefSeq" id="WP_338891200.1">
    <property type="nucleotide sequence ID" value="NZ_CP147846.1"/>
</dbReference>
<comment type="pathway">
    <text evidence="12">Carbohydrate metabolism; D-ribose degradation; D-ribose 5-phosphate from beta-D-ribopyranose: step 2/2.</text>
</comment>
<protein>
    <recommendedName>
        <fullName evidence="3 12">Ribokinase</fullName>
        <shortName evidence="12">RK</shortName>
        <ecNumber evidence="2 12">2.7.1.15</ecNumber>
    </recommendedName>
</protein>
<evidence type="ECO:0000256" key="4">
    <source>
        <dbReference type="ARBA" id="ARBA00022679"/>
    </source>
</evidence>
<dbReference type="Proteomes" id="UP001432000">
    <property type="component" value="Chromosome"/>
</dbReference>
<evidence type="ECO:0000313" key="15">
    <source>
        <dbReference type="Proteomes" id="UP001432000"/>
    </source>
</evidence>
<organism evidence="14 15">
    <name type="scientific">Rhodococcus sovatensis</name>
    <dbReference type="NCBI Taxonomy" id="1805840"/>
    <lineage>
        <taxon>Bacteria</taxon>
        <taxon>Bacillati</taxon>
        <taxon>Actinomycetota</taxon>
        <taxon>Actinomycetes</taxon>
        <taxon>Mycobacteriales</taxon>
        <taxon>Nocardiaceae</taxon>
        <taxon>Rhodococcus</taxon>
    </lineage>
</organism>
<evidence type="ECO:0000256" key="10">
    <source>
        <dbReference type="ARBA" id="ARBA00022958"/>
    </source>
</evidence>
<evidence type="ECO:0000256" key="2">
    <source>
        <dbReference type="ARBA" id="ARBA00012035"/>
    </source>
</evidence>
<feature type="binding site" evidence="12">
    <location>
        <position position="237"/>
    </location>
    <ligand>
        <name>substrate</name>
    </ligand>
</feature>
<feature type="binding site" evidence="12">
    <location>
        <position position="274"/>
    </location>
    <ligand>
        <name>K(+)</name>
        <dbReference type="ChEBI" id="CHEBI:29103"/>
    </ligand>
</feature>
<feature type="domain" description="Carbohydrate kinase PfkB" evidence="13">
    <location>
        <begin position="4"/>
        <end position="274"/>
    </location>
</feature>
<dbReference type="InterPro" id="IPR029056">
    <property type="entry name" value="Ribokinase-like"/>
</dbReference>
<comment type="function">
    <text evidence="12">Catalyzes the phosphorylation of ribose at O-5 in a reaction requiring ATP and magnesium. The resulting D-ribose-5-phosphate can then be used either for sythesis of nucleotides, histidine, and tryptophan, or as a component of the pentose phosphate pathway.</text>
</comment>
<comment type="similarity">
    <text evidence="1">Belongs to the carbohydrate kinase pfkB family.</text>
</comment>
<evidence type="ECO:0000313" key="14">
    <source>
        <dbReference type="EMBL" id="WXG70048.1"/>
    </source>
</evidence>
<gene>
    <name evidence="12" type="primary">rbsK</name>
    <name evidence="14" type="ORF">WDS16_05835</name>
</gene>
<feature type="binding site" evidence="12">
    <location>
        <position position="268"/>
    </location>
    <ligand>
        <name>K(+)</name>
        <dbReference type="ChEBI" id="CHEBI:29103"/>
    </ligand>
</feature>
<evidence type="ECO:0000256" key="9">
    <source>
        <dbReference type="ARBA" id="ARBA00022842"/>
    </source>
</evidence>
<feature type="active site" description="Proton acceptor" evidence="12">
    <location>
        <position position="237"/>
    </location>
</feature>
<dbReference type="Gene3D" id="3.40.1190.20">
    <property type="match status" value="1"/>
</dbReference>
<evidence type="ECO:0000256" key="11">
    <source>
        <dbReference type="ARBA" id="ARBA00023277"/>
    </source>
</evidence>
<feature type="binding site" evidence="12">
    <location>
        <position position="270"/>
    </location>
    <ligand>
        <name>K(+)</name>
        <dbReference type="ChEBI" id="CHEBI:29103"/>
    </ligand>
</feature>
<dbReference type="PANTHER" id="PTHR10584">
    <property type="entry name" value="SUGAR KINASE"/>
    <property type="match status" value="1"/>
</dbReference>
<feature type="binding site" evidence="12">
    <location>
        <position position="265"/>
    </location>
    <ligand>
        <name>K(+)</name>
        <dbReference type="ChEBI" id="CHEBI:29103"/>
    </ligand>
</feature>
<keyword evidence="7 12" id="KW-0418">Kinase</keyword>
<comment type="subcellular location">
    <subcellularLocation>
        <location evidence="12">Cytoplasm</location>
    </subcellularLocation>
</comment>